<feature type="transmembrane region" description="Helical" evidence="1">
    <location>
        <begin position="88"/>
        <end position="104"/>
    </location>
</feature>
<comment type="caution">
    <text evidence="2">The sequence shown here is derived from an EMBL/GenBank/DDBJ whole genome shotgun (WGS) entry which is preliminary data.</text>
</comment>
<evidence type="ECO:0000313" key="2">
    <source>
        <dbReference type="EMBL" id="MFC2971529.1"/>
    </source>
</evidence>
<keyword evidence="1" id="KW-0472">Membrane</keyword>
<proteinExistence type="predicted"/>
<feature type="transmembrane region" description="Helical" evidence="1">
    <location>
        <begin position="388"/>
        <end position="409"/>
    </location>
</feature>
<feature type="transmembrane region" description="Helical" evidence="1">
    <location>
        <begin position="138"/>
        <end position="163"/>
    </location>
</feature>
<evidence type="ECO:0000256" key="1">
    <source>
        <dbReference type="SAM" id="Phobius"/>
    </source>
</evidence>
<evidence type="ECO:0008006" key="4">
    <source>
        <dbReference type="Google" id="ProtNLM"/>
    </source>
</evidence>
<keyword evidence="3" id="KW-1185">Reference proteome</keyword>
<accession>A0ABV7AQC4</accession>
<feature type="transmembrane region" description="Helical" evidence="1">
    <location>
        <begin position="279"/>
        <end position="297"/>
    </location>
</feature>
<feature type="transmembrane region" description="Helical" evidence="1">
    <location>
        <begin position="344"/>
        <end position="368"/>
    </location>
</feature>
<feature type="transmembrane region" description="Helical" evidence="1">
    <location>
        <begin position="215"/>
        <end position="232"/>
    </location>
</feature>
<evidence type="ECO:0000313" key="3">
    <source>
        <dbReference type="Proteomes" id="UP001595457"/>
    </source>
</evidence>
<feature type="transmembrane region" description="Helical" evidence="1">
    <location>
        <begin position="32"/>
        <end position="50"/>
    </location>
</feature>
<dbReference type="Proteomes" id="UP001595457">
    <property type="component" value="Unassembled WGS sequence"/>
</dbReference>
<name>A0ABV7AQC4_9GAMM</name>
<keyword evidence="1" id="KW-0812">Transmembrane</keyword>
<keyword evidence="1" id="KW-1133">Transmembrane helix</keyword>
<feature type="transmembrane region" description="Helical" evidence="1">
    <location>
        <begin position="56"/>
        <end position="76"/>
    </location>
</feature>
<organism evidence="2 3">
    <name type="scientific">Azotobacter bryophylli</name>
    <dbReference type="NCBI Taxonomy" id="1986537"/>
    <lineage>
        <taxon>Bacteria</taxon>
        <taxon>Pseudomonadati</taxon>
        <taxon>Pseudomonadota</taxon>
        <taxon>Gammaproteobacteria</taxon>
        <taxon>Pseudomonadales</taxon>
        <taxon>Pseudomonadaceae</taxon>
        <taxon>Azotobacter</taxon>
    </lineage>
</organism>
<protein>
    <recommendedName>
        <fullName evidence="4">Polymerase</fullName>
    </recommendedName>
</protein>
<sequence length="445" mass="50183">MSTGLKRASIEKAEKVRNRLLALTKSPGLSKVYLTILLAISYNAILAIINAHAMRISFPLVAATEFLVLLSVALIIYKENLYTSDLPYIYFFVFFFTISIIISILNQKLFIDVIRNMLIVSLFLLLGRRFDKEAIIKIFLLMSSTILSVLILELSALDIYAAIFKPAAYFANTRGVAEFSLDESGLFRNALGFEGRFSFGIFSTPRTSSIFLEQVSLANYAGVLSLFLLALWPELKIQHRMLHLTLILLIILSNNSRTSSFLFAICILGYFIYPRLPRYLNLAIAPIIVTIALYVFYSNPDARGDNFSGRVTHTAEKIVSMETGDYFGLSISQLYTLMDSGYPYIIYSSTIFGMVVYWLFVCLVIPQYNSAQRRCAYGLSTYTFINLLIGGTAIFSIKVAAPLWLLIGYMTMHHRQPSREVKSRIGTYNHSTTQSVGTLWPHQKG</sequence>
<gene>
    <name evidence="2" type="ORF">ACFOJE_04790</name>
</gene>
<dbReference type="EMBL" id="JBHRSJ010000007">
    <property type="protein sequence ID" value="MFC2971529.1"/>
    <property type="molecule type" value="Genomic_DNA"/>
</dbReference>
<dbReference type="RefSeq" id="WP_377813127.1">
    <property type="nucleotide sequence ID" value="NZ_JBHRSJ010000007.1"/>
</dbReference>
<reference evidence="3" key="1">
    <citation type="journal article" date="2019" name="Int. J. Syst. Evol. Microbiol.">
        <title>The Global Catalogue of Microorganisms (GCM) 10K type strain sequencing project: providing services to taxonomists for standard genome sequencing and annotation.</title>
        <authorList>
            <consortium name="The Broad Institute Genomics Platform"/>
            <consortium name="The Broad Institute Genome Sequencing Center for Infectious Disease"/>
            <person name="Wu L."/>
            <person name="Ma J."/>
        </authorList>
    </citation>
    <scope>NUCLEOTIDE SEQUENCE [LARGE SCALE GENOMIC DNA]</scope>
    <source>
        <strain evidence="3">KCTC 62195</strain>
    </source>
</reference>